<feature type="domain" description="CUB" evidence="4">
    <location>
        <begin position="170"/>
        <end position="260"/>
    </location>
</feature>
<keyword evidence="6" id="KW-1185">Reference proteome</keyword>
<feature type="domain" description="CUB" evidence="4">
    <location>
        <begin position="70"/>
        <end position="130"/>
    </location>
</feature>
<dbReference type="PANTHER" id="PTHR24251">
    <property type="entry name" value="OVOCHYMASE-RELATED"/>
    <property type="match status" value="1"/>
</dbReference>
<evidence type="ECO:0000313" key="5">
    <source>
        <dbReference type="EMBL" id="GAA53609.1"/>
    </source>
</evidence>
<keyword evidence="2" id="KW-1015">Disulfide bond</keyword>
<keyword evidence="1" id="KW-0677">Repeat</keyword>
<sequence>MTIHPLVEQQMMLADEGNENLTGINETRFALWTRQVWLSSGSSAPQLSDECALARGGHPIWTVAHKWKGECTEEGIDIYDDFEVSERRIGRFCGKTVPLPIITSGPNLHFTAYTKSIFRGRGFLAHYSAGFTDDVTLMAELNHSLHEDPEGIIRLKPYDGLGVGEIKTGTITLPNDQRMIFYFETFQLRAPSKYDICTDEYFELYDGPSRFYPVIGKYCGSDIPPMVVSTAYALSYRVRIRSNSSHVVMFYKPGELDVDA</sequence>
<comment type="caution">
    <text evidence="3">Lacks conserved residue(s) required for the propagation of feature annotation.</text>
</comment>
<dbReference type="CDD" id="cd00041">
    <property type="entry name" value="CUB"/>
    <property type="match status" value="2"/>
</dbReference>
<dbReference type="EMBL" id="DF143540">
    <property type="protein sequence ID" value="GAA53609.1"/>
    <property type="molecule type" value="Genomic_DNA"/>
</dbReference>
<reference key="2">
    <citation type="submission" date="2011-10" db="EMBL/GenBank/DDBJ databases">
        <title>The genome and transcriptome sequence of Clonorchis sinensis provide insights into the carcinogenic liver fluke.</title>
        <authorList>
            <person name="Wang X."/>
            <person name="Huang Y."/>
            <person name="Chen W."/>
            <person name="Liu H."/>
            <person name="Guo L."/>
            <person name="Chen Y."/>
            <person name="Luo F."/>
            <person name="Zhou W."/>
            <person name="Sun J."/>
            <person name="Mao Q."/>
            <person name="Liang P."/>
            <person name="Zhou C."/>
            <person name="Tian Y."/>
            <person name="Men J."/>
            <person name="Lv X."/>
            <person name="Huang L."/>
            <person name="Zhou J."/>
            <person name="Hu Y."/>
            <person name="Li R."/>
            <person name="Zhang F."/>
            <person name="Lei H."/>
            <person name="Li X."/>
            <person name="Hu X."/>
            <person name="Liang C."/>
            <person name="Xu J."/>
            <person name="Wu Z."/>
            <person name="Yu X."/>
        </authorList>
    </citation>
    <scope>NUCLEOTIDE SEQUENCE</scope>
    <source>
        <strain>Henan</strain>
    </source>
</reference>
<evidence type="ECO:0000256" key="3">
    <source>
        <dbReference type="PROSITE-ProRule" id="PRU00059"/>
    </source>
</evidence>
<dbReference type="AlphaFoldDB" id="G7YKX8"/>
<dbReference type="Proteomes" id="UP000008909">
    <property type="component" value="Unassembled WGS sequence"/>
</dbReference>
<dbReference type="InterPro" id="IPR000859">
    <property type="entry name" value="CUB_dom"/>
</dbReference>
<evidence type="ECO:0000256" key="1">
    <source>
        <dbReference type="ARBA" id="ARBA00022737"/>
    </source>
</evidence>
<accession>G7YKX8</accession>
<reference evidence="5" key="1">
    <citation type="journal article" date="2011" name="Genome Biol.">
        <title>The draft genome of the carcinogenic human liver fluke Clonorchis sinensis.</title>
        <authorList>
            <person name="Wang X."/>
            <person name="Chen W."/>
            <person name="Huang Y."/>
            <person name="Sun J."/>
            <person name="Men J."/>
            <person name="Liu H."/>
            <person name="Luo F."/>
            <person name="Guo L."/>
            <person name="Lv X."/>
            <person name="Deng C."/>
            <person name="Zhou C."/>
            <person name="Fan Y."/>
            <person name="Li X."/>
            <person name="Huang L."/>
            <person name="Hu Y."/>
            <person name="Liang C."/>
            <person name="Hu X."/>
            <person name="Xu J."/>
            <person name="Yu X."/>
        </authorList>
    </citation>
    <scope>NUCLEOTIDE SEQUENCE [LARGE SCALE GENOMIC DNA]</scope>
    <source>
        <strain evidence="5">Henan</strain>
    </source>
</reference>
<evidence type="ECO:0000256" key="2">
    <source>
        <dbReference type="ARBA" id="ARBA00023157"/>
    </source>
</evidence>
<evidence type="ECO:0000313" key="6">
    <source>
        <dbReference type="Proteomes" id="UP000008909"/>
    </source>
</evidence>
<proteinExistence type="predicted"/>
<dbReference type="SUPFAM" id="SSF49854">
    <property type="entry name" value="Spermadhesin, CUB domain"/>
    <property type="match status" value="2"/>
</dbReference>
<dbReference type="PROSITE" id="PS01180">
    <property type="entry name" value="CUB"/>
    <property type="match status" value="2"/>
</dbReference>
<evidence type="ECO:0000259" key="4">
    <source>
        <dbReference type="PROSITE" id="PS01180"/>
    </source>
</evidence>
<dbReference type="Gene3D" id="2.60.120.290">
    <property type="entry name" value="Spermadhesin, CUB domain"/>
    <property type="match status" value="2"/>
</dbReference>
<gene>
    <name evidence="5" type="ORF">CLF_110610</name>
</gene>
<organism evidence="5 6">
    <name type="scientific">Clonorchis sinensis</name>
    <name type="common">Chinese liver fluke</name>
    <dbReference type="NCBI Taxonomy" id="79923"/>
    <lineage>
        <taxon>Eukaryota</taxon>
        <taxon>Metazoa</taxon>
        <taxon>Spiralia</taxon>
        <taxon>Lophotrochozoa</taxon>
        <taxon>Platyhelminthes</taxon>
        <taxon>Trematoda</taxon>
        <taxon>Digenea</taxon>
        <taxon>Opisthorchiida</taxon>
        <taxon>Opisthorchiata</taxon>
        <taxon>Opisthorchiidae</taxon>
        <taxon>Clonorchis</taxon>
    </lineage>
</organism>
<dbReference type="InterPro" id="IPR035914">
    <property type="entry name" value="Sperma_CUB_dom_sf"/>
</dbReference>
<name>G7YKX8_CLOSI</name>
<dbReference type="Pfam" id="PF00431">
    <property type="entry name" value="CUB"/>
    <property type="match status" value="2"/>
</dbReference>
<protein>
    <submittedName>
        <fullName evidence="5">Cubilin</fullName>
    </submittedName>
</protein>